<evidence type="ECO:0000313" key="4">
    <source>
        <dbReference type="Proteomes" id="UP000461670"/>
    </source>
</evidence>
<dbReference type="GO" id="GO:0016787">
    <property type="term" value="F:hydrolase activity"/>
    <property type="evidence" value="ECO:0007669"/>
    <property type="project" value="UniProtKB-KW"/>
</dbReference>
<comment type="caution">
    <text evidence="3">The sequence shown here is derived from an EMBL/GenBank/DDBJ whole genome shotgun (WGS) entry which is preliminary data.</text>
</comment>
<accession>A0A7V8FM83</accession>
<feature type="region of interest" description="Disordered" evidence="1">
    <location>
        <begin position="86"/>
        <end position="113"/>
    </location>
</feature>
<dbReference type="EMBL" id="WNDQ01000045">
    <property type="protein sequence ID" value="KAF1019895.1"/>
    <property type="molecule type" value="Genomic_DNA"/>
</dbReference>
<dbReference type="SUPFAM" id="SSF52499">
    <property type="entry name" value="Isochorismatase-like hydrolases"/>
    <property type="match status" value="1"/>
</dbReference>
<dbReference type="PANTHER" id="PTHR14119">
    <property type="entry name" value="HYDROLASE"/>
    <property type="match status" value="1"/>
</dbReference>
<dbReference type="PANTHER" id="PTHR14119:SF3">
    <property type="entry name" value="ISOCHORISMATASE DOMAIN-CONTAINING PROTEIN 2"/>
    <property type="match status" value="1"/>
</dbReference>
<organism evidence="3 4">
    <name type="scientific">Paracidovorax wautersii</name>
    <dbReference type="NCBI Taxonomy" id="1177982"/>
    <lineage>
        <taxon>Bacteria</taxon>
        <taxon>Pseudomonadati</taxon>
        <taxon>Pseudomonadota</taxon>
        <taxon>Betaproteobacteria</taxon>
        <taxon>Burkholderiales</taxon>
        <taxon>Comamonadaceae</taxon>
        <taxon>Paracidovorax</taxon>
    </lineage>
</organism>
<dbReference type="InterPro" id="IPR036380">
    <property type="entry name" value="Isochorismatase-like_sf"/>
</dbReference>
<dbReference type="InterPro" id="IPR050993">
    <property type="entry name" value="Isochorismatase_domain"/>
</dbReference>
<sequence length="200" mass="21732">MLMDEQDCQLVLVDYQAKLMAAIHEGPAVQANALRLAQAAQALAVPVWGTEQNPERLGPLAPELRELCRGVIDKLDFSAVPAGLADRLRPPAQPAGGNARSLPKHLQKPAQPAPGRNAVVLAGCETHICVLQTALELLEDEFEVWVVTDTCGSRTERNRDAAFDRLAGAGAELVTTEMVIFEWLRTAEHPEFKALQALIK</sequence>
<evidence type="ECO:0000259" key="2">
    <source>
        <dbReference type="Pfam" id="PF00857"/>
    </source>
</evidence>
<dbReference type="Proteomes" id="UP000461670">
    <property type="component" value="Unassembled WGS sequence"/>
</dbReference>
<name>A0A7V8FM83_9BURK</name>
<dbReference type="Pfam" id="PF00857">
    <property type="entry name" value="Isochorismatase"/>
    <property type="match status" value="1"/>
</dbReference>
<reference evidence="4" key="1">
    <citation type="journal article" date="2020" name="MBio">
        <title>Horizontal gene transfer to a defensive symbiont with a reduced genome amongst a multipartite beetle microbiome.</title>
        <authorList>
            <person name="Waterworth S.C."/>
            <person name="Florez L.V."/>
            <person name="Rees E.R."/>
            <person name="Hertweck C."/>
            <person name="Kaltenpoth M."/>
            <person name="Kwan J.C."/>
        </authorList>
    </citation>
    <scope>NUCLEOTIDE SEQUENCE [LARGE SCALE GENOMIC DNA]</scope>
</reference>
<dbReference type="InterPro" id="IPR000868">
    <property type="entry name" value="Isochorismatase-like_dom"/>
</dbReference>
<dbReference type="Gene3D" id="3.40.50.850">
    <property type="entry name" value="Isochorismatase-like"/>
    <property type="match status" value="1"/>
</dbReference>
<feature type="domain" description="Isochorismatase-like" evidence="2">
    <location>
        <begin position="9"/>
        <end position="177"/>
    </location>
</feature>
<dbReference type="AlphaFoldDB" id="A0A7V8FM83"/>
<gene>
    <name evidence="3" type="primary">ycaC</name>
    <name evidence="3" type="ORF">GAK30_02843</name>
</gene>
<evidence type="ECO:0000313" key="3">
    <source>
        <dbReference type="EMBL" id="KAF1019895.1"/>
    </source>
</evidence>
<keyword evidence="3" id="KW-0378">Hydrolase</keyword>
<proteinExistence type="predicted"/>
<protein>
    <submittedName>
        <fullName evidence="3">Putative hydrolase YcaC</fullName>
    </submittedName>
</protein>
<evidence type="ECO:0000256" key="1">
    <source>
        <dbReference type="SAM" id="MobiDB-lite"/>
    </source>
</evidence>